<comment type="caution">
    <text evidence="5">The sequence shown here is derived from an EMBL/GenBank/DDBJ whole genome shotgun (WGS) entry which is preliminary data.</text>
</comment>
<gene>
    <name evidence="5" type="ORF">C1H46_008863</name>
</gene>
<keyword evidence="2" id="KW-0547">Nucleotide-binding</keyword>
<dbReference type="GO" id="GO:0051082">
    <property type="term" value="F:unfolded protein binding"/>
    <property type="evidence" value="ECO:0007669"/>
    <property type="project" value="InterPro"/>
</dbReference>
<evidence type="ECO:0000256" key="1">
    <source>
        <dbReference type="ARBA" id="ARBA00008020"/>
    </source>
</evidence>
<dbReference type="InterPro" id="IPR027413">
    <property type="entry name" value="GROEL-like_equatorial_sf"/>
</dbReference>
<keyword evidence="6" id="KW-1185">Reference proteome</keyword>
<keyword evidence="4" id="KW-0143">Chaperone</keyword>
<keyword evidence="3" id="KW-0067">ATP-binding</keyword>
<dbReference type="GO" id="GO:0005524">
    <property type="term" value="F:ATP binding"/>
    <property type="evidence" value="ECO:0007669"/>
    <property type="project" value="UniProtKB-KW"/>
</dbReference>
<dbReference type="GO" id="GO:0140662">
    <property type="term" value="F:ATP-dependent protein folding chaperone"/>
    <property type="evidence" value="ECO:0007669"/>
    <property type="project" value="InterPro"/>
</dbReference>
<organism evidence="5 6">
    <name type="scientific">Malus baccata</name>
    <name type="common">Siberian crab apple</name>
    <name type="synonym">Pyrus baccata</name>
    <dbReference type="NCBI Taxonomy" id="106549"/>
    <lineage>
        <taxon>Eukaryota</taxon>
        <taxon>Viridiplantae</taxon>
        <taxon>Streptophyta</taxon>
        <taxon>Embryophyta</taxon>
        <taxon>Tracheophyta</taxon>
        <taxon>Spermatophyta</taxon>
        <taxon>Magnoliopsida</taxon>
        <taxon>eudicotyledons</taxon>
        <taxon>Gunneridae</taxon>
        <taxon>Pentapetalae</taxon>
        <taxon>rosids</taxon>
        <taxon>fabids</taxon>
        <taxon>Rosales</taxon>
        <taxon>Rosaceae</taxon>
        <taxon>Amygdaloideae</taxon>
        <taxon>Maleae</taxon>
        <taxon>Malus</taxon>
    </lineage>
</organism>
<dbReference type="Gene3D" id="1.10.560.10">
    <property type="entry name" value="GroEL-like equatorial domain"/>
    <property type="match status" value="1"/>
</dbReference>
<sequence>MGFGMQPYGIQLMLNEGNKHLSGLDEVVVKNIDACKQLSTITRTSLGPNDKLFVTNDAATIVNELEVQHPAAKILVLAARAQQKEIDDGANLTISFAG</sequence>
<dbReference type="STRING" id="106549.A0A540N388"/>
<evidence type="ECO:0000256" key="4">
    <source>
        <dbReference type="ARBA" id="ARBA00023186"/>
    </source>
</evidence>
<evidence type="ECO:0000313" key="5">
    <source>
        <dbReference type="EMBL" id="TQE05528.1"/>
    </source>
</evidence>
<evidence type="ECO:0000256" key="2">
    <source>
        <dbReference type="ARBA" id="ARBA00022741"/>
    </source>
</evidence>
<dbReference type="InterPro" id="IPR002194">
    <property type="entry name" value="Chaperonin_TCP-1_CS"/>
</dbReference>
<dbReference type="InterPro" id="IPR017998">
    <property type="entry name" value="Chaperone_TCP-1"/>
</dbReference>
<dbReference type="AlphaFoldDB" id="A0A540N388"/>
<evidence type="ECO:0000313" key="6">
    <source>
        <dbReference type="Proteomes" id="UP000315295"/>
    </source>
</evidence>
<dbReference type="PANTHER" id="PTHR11353">
    <property type="entry name" value="CHAPERONIN"/>
    <property type="match status" value="1"/>
</dbReference>
<accession>A0A540N388</accession>
<proteinExistence type="inferred from homology"/>
<dbReference type="Proteomes" id="UP000315295">
    <property type="component" value="Unassembled WGS sequence"/>
</dbReference>
<evidence type="ECO:0000256" key="3">
    <source>
        <dbReference type="ARBA" id="ARBA00022840"/>
    </source>
</evidence>
<dbReference type="EMBL" id="VIEB01000120">
    <property type="protein sequence ID" value="TQE05528.1"/>
    <property type="molecule type" value="Genomic_DNA"/>
</dbReference>
<dbReference type="GO" id="GO:0016887">
    <property type="term" value="F:ATP hydrolysis activity"/>
    <property type="evidence" value="ECO:0007669"/>
    <property type="project" value="InterPro"/>
</dbReference>
<reference evidence="5 6" key="1">
    <citation type="journal article" date="2019" name="G3 (Bethesda)">
        <title>Sequencing of a Wild Apple (Malus baccata) Genome Unravels the Differences Between Cultivated and Wild Apple Species Regarding Disease Resistance and Cold Tolerance.</title>
        <authorList>
            <person name="Chen X."/>
        </authorList>
    </citation>
    <scope>NUCLEOTIDE SEQUENCE [LARGE SCALE GENOMIC DNA]</scope>
    <source>
        <strain evidence="6">cv. Shandingzi</strain>
        <tissue evidence="5">Leaves</tissue>
    </source>
</reference>
<dbReference type="InterPro" id="IPR002423">
    <property type="entry name" value="Cpn60/GroEL/TCP-1"/>
</dbReference>
<name>A0A540N388_MALBA</name>
<protein>
    <recommendedName>
        <fullName evidence="7">T-complex protein 1 subunit theta</fullName>
    </recommendedName>
</protein>
<dbReference type="PROSITE" id="PS00751">
    <property type="entry name" value="TCP1_2"/>
    <property type="match status" value="1"/>
</dbReference>
<dbReference type="Pfam" id="PF00118">
    <property type="entry name" value="Cpn60_TCP1"/>
    <property type="match status" value="1"/>
</dbReference>
<comment type="similarity">
    <text evidence="1">Belongs to the TCP-1 chaperonin family.</text>
</comment>
<dbReference type="SUPFAM" id="SSF48592">
    <property type="entry name" value="GroEL equatorial domain-like"/>
    <property type="match status" value="1"/>
</dbReference>
<evidence type="ECO:0008006" key="7">
    <source>
        <dbReference type="Google" id="ProtNLM"/>
    </source>
</evidence>